<feature type="signal peptide" evidence="1">
    <location>
        <begin position="1"/>
        <end position="16"/>
    </location>
</feature>
<dbReference type="InParanoid" id="A0A3N4L238"/>
<keyword evidence="3" id="KW-1185">Reference proteome</keyword>
<evidence type="ECO:0000313" key="2">
    <source>
        <dbReference type="EMBL" id="RPB14641.1"/>
    </source>
</evidence>
<keyword evidence="1" id="KW-0732">Signal</keyword>
<gene>
    <name evidence="2" type="ORF">P167DRAFT_563727</name>
</gene>
<dbReference type="AlphaFoldDB" id="A0A3N4L238"/>
<feature type="chain" id="PRO_5017993139" evidence="1">
    <location>
        <begin position="17"/>
        <end position="133"/>
    </location>
</feature>
<dbReference type="Proteomes" id="UP000277580">
    <property type="component" value="Unassembled WGS sequence"/>
</dbReference>
<reference evidence="2 3" key="1">
    <citation type="journal article" date="2018" name="Nat. Ecol. Evol.">
        <title>Pezizomycetes genomes reveal the molecular basis of ectomycorrhizal truffle lifestyle.</title>
        <authorList>
            <person name="Murat C."/>
            <person name="Payen T."/>
            <person name="Noel B."/>
            <person name="Kuo A."/>
            <person name="Morin E."/>
            <person name="Chen J."/>
            <person name="Kohler A."/>
            <person name="Krizsan K."/>
            <person name="Balestrini R."/>
            <person name="Da Silva C."/>
            <person name="Montanini B."/>
            <person name="Hainaut M."/>
            <person name="Levati E."/>
            <person name="Barry K.W."/>
            <person name="Belfiori B."/>
            <person name="Cichocki N."/>
            <person name="Clum A."/>
            <person name="Dockter R.B."/>
            <person name="Fauchery L."/>
            <person name="Guy J."/>
            <person name="Iotti M."/>
            <person name="Le Tacon F."/>
            <person name="Lindquist E.A."/>
            <person name="Lipzen A."/>
            <person name="Malagnac F."/>
            <person name="Mello A."/>
            <person name="Molinier V."/>
            <person name="Miyauchi S."/>
            <person name="Poulain J."/>
            <person name="Riccioni C."/>
            <person name="Rubini A."/>
            <person name="Sitrit Y."/>
            <person name="Splivallo R."/>
            <person name="Traeger S."/>
            <person name="Wang M."/>
            <person name="Zifcakova L."/>
            <person name="Wipf D."/>
            <person name="Zambonelli A."/>
            <person name="Paolocci F."/>
            <person name="Nowrousian M."/>
            <person name="Ottonello S."/>
            <person name="Baldrian P."/>
            <person name="Spatafora J.W."/>
            <person name="Henrissat B."/>
            <person name="Nagy L.G."/>
            <person name="Aury J.M."/>
            <person name="Wincker P."/>
            <person name="Grigoriev I.V."/>
            <person name="Bonfante P."/>
            <person name="Martin F.M."/>
        </authorList>
    </citation>
    <scope>NUCLEOTIDE SEQUENCE [LARGE SCALE GENOMIC DNA]</scope>
    <source>
        <strain evidence="2 3">CCBAS932</strain>
    </source>
</reference>
<accession>A0A3N4L238</accession>
<protein>
    <submittedName>
        <fullName evidence="2">Uncharacterized protein</fullName>
    </submittedName>
</protein>
<dbReference type="EMBL" id="ML119117">
    <property type="protein sequence ID" value="RPB14641.1"/>
    <property type="molecule type" value="Genomic_DNA"/>
</dbReference>
<evidence type="ECO:0000313" key="3">
    <source>
        <dbReference type="Proteomes" id="UP000277580"/>
    </source>
</evidence>
<proteinExistence type="predicted"/>
<sequence>MISLSLASLIVPLILGFQWKFLKGQNNDNNDNKEVELGLRMPPVSTIHNIICNCDSHRNYSTAMFDKSVRTGTWGHPKVLNHVEAGPKFDSDSPGTDFSEQSVFEYAGVSRSRYVQILVSKLVEYGRIYIYLN</sequence>
<organism evidence="2 3">
    <name type="scientific">Morchella conica CCBAS932</name>
    <dbReference type="NCBI Taxonomy" id="1392247"/>
    <lineage>
        <taxon>Eukaryota</taxon>
        <taxon>Fungi</taxon>
        <taxon>Dikarya</taxon>
        <taxon>Ascomycota</taxon>
        <taxon>Pezizomycotina</taxon>
        <taxon>Pezizomycetes</taxon>
        <taxon>Pezizales</taxon>
        <taxon>Morchellaceae</taxon>
        <taxon>Morchella</taxon>
    </lineage>
</organism>
<name>A0A3N4L238_9PEZI</name>
<evidence type="ECO:0000256" key="1">
    <source>
        <dbReference type="SAM" id="SignalP"/>
    </source>
</evidence>